<accession>A0A378LQA6</accession>
<protein>
    <submittedName>
        <fullName evidence="1">Uncharacterized protein</fullName>
    </submittedName>
</protein>
<keyword evidence="2" id="KW-1185">Reference proteome</keyword>
<organism evidence="1 2">
    <name type="scientific">Legionella wadsworthii</name>
    <dbReference type="NCBI Taxonomy" id="28088"/>
    <lineage>
        <taxon>Bacteria</taxon>
        <taxon>Pseudomonadati</taxon>
        <taxon>Pseudomonadota</taxon>
        <taxon>Gammaproteobacteria</taxon>
        <taxon>Legionellales</taxon>
        <taxon>Legionellaceae</taxon>
        <taxon>Legionella</taxon>
    </lineage>
</organism>
<gene>
    <name evidence="1" type="ORF">NCTC11532_01328</name>
</gene>
<dbReference type="AlphaFoldDB" id="A0A378LQA6"/>
<dbReference type="RefSeq" id="WP_031566044.1">
    <property type="nucleotide sequence ID" value="NZ_CAAAIS010000010.1"/>
</dbReference>
<dbReference type="EMBL" id="UGPB01000001">
    <property type="protein sequence ID" value="STY29145.1"/>
    <property type="molecule type" value="Genomic_DNA"/>
</dbReference>
<evidence type="ECO:0000313" key="2">
    <source>
        <dbReference type="Proteomes" id="UP000255297"/>
    </source>
</evidence>
<dbReference type="STRING" id="1122170.GCA_000701265_01158"/>
<name>A0A378LQA6_9GAMM</name>
<proteinExistence type="predicted"/>
<evidence type="ECO:0000313" key="1">
    <source>
        <dbReference type="EMBL" id="STY29145.1"/>
    </source>
</evidence>
<reference evidence="1 2" key="1">
    <citation type="submission" date="2018-06" db="EMBL/GenBank/DDBJ databases">
        <authorList>
            <consortium name="Pathogen Informatics"/>
            <person name="Doyle S."/>
        </authorList>
    </citation>
    <scope>NUCLEOTIDE SEQUENCE [LARGE SCALE GENOMIC DNA]</scope>
    <source>
        <strain evidence="1 2">NCTC11532</strain>
    </source>
</reference>
<dbReference type="Proteomes" id="UP000255297">
    <property type="component" value="Unassembled WGS sequence"/>
</dbReference>
<dbReference type="OrthoDB" id="5650020at2"/>
<sequence>MSFGKLRGFFQSKPLGISKLALIIERDVPFYRMDGRFPENGLPMRGNFDSVPIDALLKYISGNKPAIAYGGTVVLDDLLNGFLKNQPIENGKDGLIVGIAKRAIELSSLYESLLDHEIPFIPEEHPNEAIIESLPAERVIAYITDLQNFMNGEVVKNHFSEINPCLPPEVTLIELKDSDFVRALWENITLSTLYEQKHTLPLK</sequence>